<protein>
    <submittedName>
        <fullName evidence="1">Uncharacterized protein</fullName>
    </submittedName>
</protein>
<evidence type="ECO:0000313" key="1">
    <source>
        <dbReference type="EMBL" id="NLK32759.1"/>
    </source>
</evidence>
<proteinExistence type="predicted"/>
<dbReference type="Proteomes" id="UP000585579">
    <property type="component" value="Unassembled WGS sequence"/>
</dbReference>
<dbReference type="EMBL" id="JAAYQL010000043">
    <property type="protein sequence ID" value="NLK32759.1"/>
    <property type="molecule type" value="Genomic_DNA"/>
</dbReference>
<dbReference type="AlphaFoldDB" id="A0A7K4AVM7"/>
<organism evidence="1 2">
    <name type="scientific">Methanosarcina flavescens</name>
    <dbReference type="NCBI Taxonomy" id="1715806"/>
    <lineage>
        <taxon>Archaea</taxon>
        <taxon>Methanobacteriati</taxon>
        <taxon>Methanobacteriota</taxon>
        <taxon>Stenosarchaea group</taxon>
        <taxon>Methanomicrobia</taxon>
        <taxon>Methanosarcinales</taxon>
        <taxon>Methanosarcinaceae</taxon>
        <taxon>Methanosarcina</taxon>
    </lineage>
</organism>
<gene>
    <name evidence="1" type="ORF">GX302_07990</name>
</gene>
<reference evidence="1 2" key="1">
    <citation type="journal article" date="2020" name="Biotechnol. Biofuels">
        <title>New insights from the biogas microbiome by comprehensive genome-resolved metagenomics of nearly 1600 species originating from multiple anaerobic digesters.</title>
        <authorList>
            <person name="Campanaro S."/>
            <person name="Treu L."/>
            <person name="Rodriguez-R L.M."/>
            <person name="Kovalovszki A."/>
            <person name="Ziels R.M."/>
            <person name="Maus I."/>
            <person name="Zhu X."/>
            <person name="Kougias P.G."/>
            <person name="Basile A."/>
            <person name="Luo G."/>
            <person name="Schluter A."/>
            <person name="Konstantinidis K.T."/>
            <person name="Angelidaki I."/>
        </authorList>
    </citation>
    <scope>NUCLEOTIDE SEQUENCE [LARGE SCALE GENOMIC DNA]</scope>
    <source>
        <strain evidence="1">AS22ysBPME_46</strain>
    </source>
</reference>
<comment type="caution">
    <text evidence="1">The sequence shown here is derived from an EMBL/GenBank/DDBJ whole genome shotgun (WGS) entry which is preliminary data.</text>
</comment>
<evidence type="ECO:0000313" key="2">
    <source>
        <dbReference type="Proteomes" id="UP000585579"/>
    </source>
</evidence>
<sequence>MRNDLNVPVVPRTDVKPTITTPEKVDPVIKNIIKEVAVIIGISPITLSFKVKNLSHKVFFGNLCRIIEIQLPVPAGRRCSICTR</sequence>
<accession>A0A7K4AVM7</accession>
<name>A0A7K4AVM7_9EURY</name>